<evidence type="ECO:0000313" key="2">
    <source>
        <dbReference type="Proteomes" id="UP000317977"/>
    </source>
</evidence>
<proteinExistence type="predicted"/>
<evidence type="ECO:0000313" key="1">
    <source>
        <dbReference type="EMBL" id="TWU46727.1"/>
    </source>
</evidence>
<reference evidence="1 2" key="1">
    <citation type="submission" date="2019-02" db="EMBL/GenBank/DDBJ databases">
        <title>Deep-cultivation of Planctomycetes and their phenomic and genomic characterization uncovers novel biology.</title>
        <authorList>
            <person name="Wiegand S."/>
            <person name="Jogler M."/>
            <person name="Boedeker C."/>
            <person name="Pinto D."/>
            <person name="Vollmers J."/>
            <person name="Rivas-Marin E."/>
            <person name="Kohn T."/>
            <person name="Peeters S.H."/>
            <person name="Heuer A."/>
            <person name="Rast P."/>
            <person name="Oberbeckmann S."/>
            <person name="Bunk B."/>
            <person name="Jeske O."/>
            <person name="Meyerdierks A."/>
            <person name="Storesund J.E."/>
            <person name="Kallscheuer N."/>
            <person name="Luecker S."/>
            <person name="Lage O.M."/>
            <person name="Pohl T."/>
            <person name="Merkel B.J."/>
            <person name="Hornburger P."/>
            <person name="Mueller R.-W."/>
            <person name="Bruemmer F."/>
            <person name="Labrenz M."/>
            <person name="Spormann A.M."/>
            <person name="Op Den Camp H."/>
            <person name="Overmann J."/>
            <person name="Amann R."/>
            <person name="Jetten M.S.M."/>
            <person name="Mascher T."/>
            <person name="Medema M.H."/>
            <person name="Devos D.P."/>
            <person name="Kaster A.-K."/>
            <person name="Ovreas L."/>
            <person name="Rohde M."/>
            <person name="Galperin M.Y."/>
            <person name="Jogler C."/>
        </authorList>
    </citation>
    <scope>NUCLEOTIDE SEQUENCE [LARGE SCALE GENOMIC DNA]</scope>
    <source>
        <strain evidence="1 2">Poly59</strain>
    </source>
</reference>
<name>A0A5C6EFC2_9BACT</name>
<dbReference type="EMBL" id="SJPX01000006">
    <property type="protein sequence ID" value="TWU46727.1"/>
    <property type="molecule type" value="Genomic_DNA"/>
</dbReference>
<accession>A0A5C6EFC2</accession>
<gene>
    <name evidence="1" type="ORF">Poly59_57000</name>
</gene>
<dbReference type="AlphaFoldDB" id="A0A5C6EFC2"/>
<protein>
    <submittedName>
        <fullName evidence="1">Uncharacterized protein</fullName>
    </submittedName>
</protein>
<comment type="caution">
    <text evidence="1">The sequence shown here is derived from an EMBL/GenBank/DDBJ whole genome shotgun (WGS) entry which is preliminary data.</text>
</comment>
<dbReference type="Proteomes" id="UP000317977">
    <property type="component" value="Unassembled WGS sequence"/>
</dbReference>
<sequence length="220" mass="24321">MKKSLIAFAGLFAIVAVVVGWQFKPMPYRATGLGDRAFTIECDFDKFRQMMVRLNATKAIVNHGGMELISESVDSLDLDTSKDDRPLLNAIRGTSKSELDATKTIKVSVNDPHIDNTELTLRQRANVSENRIDVTTESIGEQDSIKAYATSLVATANGDNTDVQLDLRMEIEVSVPKMFRSRADQQVTQSVADALAQQQEAITQFVIENCGKRLILPSLK</sequence>
<keyword evidence="2" id="KW-1185">Reference proteome</keyword>
<dbReference type="RefSeq" id="WP_246151962.1">
    <property type="nucleotide sequence ID" value="NZ_SJPX01000006.1"/>
</dbReference>
<organism evidence="1 2">
    <name type="scientific">Rubripirellula reticaptiva</name>
    <dbReference type="NCBI Taxonomy" id="2528013"/>
    <lineage>
        <taxon>Bacteria</taxon>
        <taxon>Pseudomonadati</taxon>
        <taxon>Planctomycetota</taxon>
        <taxon>Planctomycetia</taxon>
        <taxon>Pirellulales</taxon>
        <taxon>Pirellulaceae</taxon>
        <taxon>Rubripirellula</taxon>
    </lineage>
</organism>